<keyword evidence="3" id="KW-1185">Reference proteome</keyword>
<name>A0A4R6UB33_9GAMM</name>
<reference evidence="2 3" key="1">
    <citation type="submission" date="2019-03" db="EMBL/GenBank/DDBJ databases">
        <title>Genomic Encyclopedia of Type Strains, Phase IV (KMG-IV): sequencing the most valuable type-strain genomes for metagenomic binning, comparative biology and taxonomic classification.</title>
        <authorList>
            <person name="Goeker M."/>
        </authorList>
    </citation>
    <scope>NUCLEOTIDE SEQUENCE [LARGE SCALE GENOMIC DNA]</scope>
    <source>
        <strain evidence="2 3">DSM 103792</strain>
    </source>
</reference>
<keyword evidence="1" id="KW-0732">Signal</keyword>
<sequence>MRLTEIVVVLSTLWFAAPALATHFTNVECPATSASDETGEQETAPPQHIGEISVQVKPIFDLDKPEENNWLFRGANALKISTDQDVVEDFLLFERGEPYNARLLEESERILRARKFLRDAHVDVDDPCAEVVNVNVSVKDVWTLLPDVSFSRGGGENSSRLGFRDSDFLGTGKSIIIVRKENNERTGVLFAFEDPNLFGSHNELDLQYQDNDDGNVKHFNLAHPFYSLDDRWTAGINFTEDQRDDTLYERGDEVQEFNHDEYRSSVYWGFSDGLQGKRTERWVFGYTIERSNFASADETDPNRSIPVTREYQYPWISWQVVNDQYIKTKHVNQMSQTEDINFGLNAFIQIGYADESFNSRDNATVLRMQAFQYRRFSEELLHYYQFNANSYLHDDGPRNQIVHLFNRFYYTPKPEQQWFANLELSRGWNLFVDQPLTIGGDSGLRGYPIHYQNGDHRVLFNLERRFYIAYDVWSLFDIGGAVYADYGRAWNQGEDNGPNGGWLADVGFGFRLSPTRTGSDTEGSVAVLHIDIATPLVRDDDPELDEWQVLVTLRNRF</sequence>
<dbReference type="Proteomes" id="UP000295375">
    <property type="component" value="Unassembled WGS sequence"/>
</dbReference>
<evidence type="ECO:0008006" key="4">
    <source>
        <dbReference type="Google" id="ProtNLM"/>
    </source>
</evidence>
<evidence type="ECO:0000256" key="1">
    <source>
        <dbReference type="SAM" id="SignalP"/>
    </source>
</evidence>
<proteinExistence type="predicted"/>
<dbReference type="RefSeq" id="WP_133593493.1">
    <property type="nucleotide sequence ID" value="NZ_CP037953.1"/>
</dbReference>
<feature type="chain" id="PRO_5020339589" description="Surface antigen-like protein" evidence="1">
    <location>
        <begin position="22"/>
        <end position="557"/>
    </location>
</feature>
<evidence type="ECO:0000313" key="2">
    <source>
        <dbReference type="EMBL" id="TDQ43870.1"/>
    </source>
</evidence>
<protein>
    <recommendedName>
        <fullName evidence="4">Surface antigen-like protein</fullName>
    </recommendedName>
</protein>
<comment type="caution">
    <text evidence="2">The sequence shown here is derived from an EMBL/GenBank/DDBJ whole genome shotgun (WGS) entry which is preliminary data.</text>
</comment>
<dbReference type="OrthoDB" id="6306838at2"/>
<organism evidence="2 3">
    <name type="scientific">Permianibacter aggregans</name>
    <dbReference type="NCBI Taxonomy" id="1510150"/>
    <lineage>
        <taxon>Bacteria</taxon>
        <taxon>Pseudomonadati</taxon>
        <taxon>Pseudomonadota</taxon>
        <taxon>Gammaproteobacteria</taxon>
        <taxon>Pseudomonadales</taxon>
        <taxon>Pseudomonadaceae</taxon>
        <taxon>Permianibacter</taxon>
    </lineage>
</organism>
<dbReference type="AlphaFoldDB" id="A0A4R6UB33"/>
<dbReference type="EMBL" id="SNYM01000027">
    <property type="protein sequence ID" value="TDQ43870.1"/>
    <property type="molecule type" value="Genomic_DNA"/>
</dbReference>
<gene>
    <name evidence="2" type="ORF">EV696_12729</name>
</gene>
<accession>A0A4R6UB33</accession>
<feature type="signal peptide" evidence="1">
    <location>
        <begin position="1"/>
        <end position="21"/>
    </location>
</feature>
<evidence type="ECO:0000313" key="3">
    <source>
        <dbReference type="Proteomes" id="UP000295375"/>
    </source>
</evidence>